<dbReference type="GO" id="GO:0005737">
    <property type="term" value="C:cytoplasm"/>
    <property type="evidence" value="ECO:0007669"/>
    <property type="project" value="UniProtKB-SubCell"/>
</dbReference>
<dbReference type="Gene3D" id="2.40.50.140">
    <property type="entry name" value="Nucleic acid-binding proteins"/>
    <property type="match status" value="1"/>
</dbReference>
<keyword evidence="3 6" id="KW-0238">DNA-binding</keyword>
<comment type="function">
    <text evidence="6">The RuvA-RuvB-RuvC complex processes Holliday junction (HJ) DNA during genetic recombination and DNA repair, while the RuvA-RuvB complex plays an important role in the rescue of blocked DNA replication forks via replication fork reversal (RFR). RuvA specifically binds to HJ cruciform DNA, conferring on it an open structure. The RuvB hexamer acts as an ATP-dependent pump, pulling dsDNA into and through the RuvAB complex. HJ branch migration allows RuvC to scan DNA until it finds its consensus sequence, where it cleaves and resolves the cruciform DNA.</text>
</comment>
<evidence type="ECO:0000256" key="3">
    <source>
        <dbReference type="ARBA" id="ARBA00023125"/>
    </source>
</evidence>
<dbReference type="GO" id="GO:0006281">
    <property type="term" value="P:DNA repair"/>
    <property type="evidence" value="ECO:0007669"/>
    <property type="project" value="UniProtKB-UniRule"/>
</dbReference>
<dbReference type="InterPro" id="IPR000085">
    <property type="entry name" value="RuvA"/>
</dbReference>
<dbReference type="InterPro" id="IPR011114">
    <property type="entry name" value="RuvA_C"/>
</dbReference>
<dbReference type="CDD" id="cd14332">
    <property type="entry name" value="UBA_RuvA_C"/>
    <property type="match status" value="1"/>
</dbReference>
<dbReference type="Gene3D" id="1.10.150.20">
    <property type="entry name" value="5' to 3' exonuclease, C-terminal subdomain"/>
    <property type="match status" value="1"/>
</dbReference>
<dbReference type="GO" id="GO:0000400">
    <property type="term" value="F:four-way junction DNA binding"/>
    <property type="evidence" value="ECO:0007669"/>
    <property type="project" value="UniProtKB-UniRule"/>
</dbReference>
<comment type="subcellular location">
    <subcellularLocation>
        <location evidence="6">Cytoplasm</location>
    </subcellularLocation>
</comment>
<comment type="subunit">
    <text evidence="6">Homotetramer. Forms an RuvA(8)-RuvB(12)-Holliday junction (HJ) complex. HJ DNA is sandwiched between 2 RuvA tetramers; dsDNA enters through RuvA and exits via RuvB. An RuvB hexamer assembles on each DNA strand where it exits the tetramer. Each RuvB hexamer is contacted by two RuvA subunits (via domain III) on 2 adjacent RuvB subunits; this complex drives branch migration. In the full resolvosome a probable DNA-RuvA(4)-RuvB(12)-RuvC(2) complex forms which resolves the HJ.</text>
</comment>
<proteinExistence type="inferred from homology"/>
<evidence type="ECO:0000259" key="7">
    <source>
        <dbReference type="SMART" id="SM00278"/>
    </source>
</evidence>
<comment type="similarity">
    <text evidence="6">Belongs to the RuvA family.</text>
</comment>
<dbReference type="GO" id="GO:0005524">
    <property type="term" value="F:ATP binding"/>
    <property type="evidence" value="ECO:0007669"/>
    <property type="project" value="InterPro"/>
</dbReference>
<comment type="domain">
    <text evidence="6">Has three domains with a flexible linker between the domains II and III and assumes an 'L' shape. Domain III is highly mobile and contacts RuvB.</text>
</comment>
<dbReference type="Gene3D" id="1.10.8.10">
    <property type="entry name" value="DNA helicase RuvA subunit, C-terminal domain"/>
    <property type="match status" value="1"/>
</dbReference>
<name>A0A0S8GHD5_UNCW3</name>
<reference evidence="8 9" key="1">
    <citation type="journal article" date="2015" name="Microbiome">
        <title>Genomic resolution of linkages in carbon, nitrogen, and sulfur cycling among widespread estuary sediment bacteria.</title>
        <authorList>
            <person name="Baker B.J."/>
            <person name="Lazar C.S."/>
            <person name="Teske A.P."/>
            <person name="Dick G.J."/>
        </authorList>
    </citation>
    <scope>NUCLEOTIDE SEQUENCE [LARGE SCALE GENOMIC DNA]</scope>
    <source>
        <strain evidence="8">SM23_60</strain>
    </source>
</reference>
<dbReference type="InterPro" id="IPR012340">
    <property type="entry name" value="NA-bd_OB-fold"/>
</dbReference>
<feature type="domain" description="Helix-hairpin-helix DNA-binding motif class 1" evidence="7">
    <location>
        <begin position="72"/>
        <end position="91"/>
    </location>
</feature>
<dbReference type="Proteomes" id="UP000051096">
    <property type="component" value="Unassembled WGS sequence"/>
</dbReference>
<dbReference type="GO" id="GO:0048476">
    <property type="term" value="C:Holliday junction resolvase complex"/>
    <property type="evidence" value="ECO:0007669"/>
    <property type="project" value="UniProtKB-UniRule"/>
</dbReference>
<dbReference type="GO" id="GO:0006310">
    <property type="term" value="P:DNA recombination"/>
    <property type="evidence" value="ECO:0007669"/>
    <property type="project" value="UniProtKB-UniRule"/>
</dbReference>
<evidence type="ECO:0000256" key="6">
    <source>
        <dbReference type="HAMAP-Rule" id="MF_00031"/>
    </source>
</evidence>
<protein>
    <recommendedName>
        <fullName evidence="6">Holliday junction branch migration complex subunit RuvA</fullName>
    </recommendedName>
</protein>
<dbReference type="NCBIfam" id="TIGR00084">
    <property type="entry name" value="ruvA"/>
    <property type="match status" value="1"/>
</dbReference>
<keyword evidence="1 6" id="KW-0963">Cytoplasm</keyword>
<gene>
    <name evidence="6" type="primary">ruvA</name>
    <name evidence="8" type="ORF">AMJ87_05815</name>
</gene>
<comment type="caution">
    <text evidence="6">Lacks conserved residue(s) required for the propagation of feature annotation.</text>
</comment>
<evidence type="ECO:0000256" key="5">
    <source>
        <dbReference type="ARBA" id="ARBA00023204"/>
    </source>
</evidence>
<dbReference type="Pfam" id="PF07499">
    <property type="entry name" value="RuvA_C"/>
    <property type="match status" value="1"/>
</dbReference>
<evidence type="ECO:0000256" key="4">
    <source>
        <dbReference type="ARBA" id="ARBA00023172"/>
    </source>
</evidence>
<dbReference type="EMBL" id="LJUO01000043">
    <property type="protein sequence ID" value="KPK72049.1"/>
    <property type="molecule type" value="Genomic_DNA"/>
</dbReference>
<dbReference type="AlphaFoldDB" id="A0A0S8GHD5"/>
<dbReference type="InterPro" id="IPR010994">
    <property type="entry name" value="RuvA_2-like"/>
</dbReference>
<dbReference type="InterPro" id="IPR003583">
    <property type="entry name" value="Hlx-hairpin-Hlx_DNA-bd_motif"/>
</dbReference>
<dbReference type="HAMAP" id="MF_00031">
    <property type="entry name" value="DNA_HJ_migration_RuvA"/>
    <property type="match status" value="1"/>
</dbReference>
<organism evidence="8 9">
    <name type="scientific">candidate division WOR_3 bacterium SM23_60</name>
    <dbReference type="NCBI Taxonomy" id="1703780"/>
    <lineage>
        <taxon>Bacteria</taxon>
        <taxon>Bacteria division WOR-3</taxon>
    </lineage>
</organism>
<dbReference type="SMART" id="SM00278">
    <property type="entry name" value="HhH1"/>
    <property type="match status" value="2"/>
</dbReference>
<keyword evidence="2 6" id="KW-0227">DNA damage</keyword>
<dbReference type="GO" id="GO:0009378">
    <property type="term" value="F:four-way junction helicase activity"/>
    <property type="evidence" value="ECO:0007669"/>
    <property type="project" value="InterPro"/>
</dbReference>
<evidence type="ECO:0000313" key="8">
    <source>
        <dbReference type="EMBL" id="KPK72049.1"/>
    </source>
</evidence>
<dbReference type="SUPFAM" id="SSF47781">
    <property type="entry name" value="RuvA domain 2-like"/>
    <property type="match status" value="1"/>
</dbReference>
<evidence type="ECO:0000256" key="2">
    <source>
        <dbReference type="ARBA" id="ARBA00022763"/>
    </source>
</evidence>
<keyword evidence="5 6" id="KW-0234">DNA repair</keyword>
<dbReference type="InterPro" id="IPR013849">
    <property type="entry name" value="DNA_helicase_Holl-junc_RuvA_I"/>
</dbReference>
<dbReference type="PATRIC" id="fig|1703780.3.peg.2589"/>
<feature type="region of interest" description="Domain III" evidence="6">
    <location>
        <begin position="135"/>
        <end position="180"/>
    </location>
</feature>
<dbReference type="Pfam" id="PF01330">
    <property type="entry name" value="RuvA_N"/>
    <property type="match status" value="1"/>
</dbReference>
<evidence type="ECO:0000256" key="1">
    <source>
        <dbReference type="ARBA" id="ARBA00022490"/>
    </source>
</evidence>
<comment type="caution">
    <text evidence="8">The sequence shown here is derived from an EMBL/GenBank/DDBJ whole genome shotgun (WGS) entry which is preliminary data.</text>
</comment>
<sequence length="180" mass="20086">MIRRLRGTVVEKTPPYLTVDVSGIGFWVQAPLPTFDHIKENQEITLYTQCLFKEDEAFVYGFLNTNELETFQDLISVSGVGPKSALHLMSRFSPEEISQAIDDENCELLSSVPKIGKKVASKIVLELKGKLKFAAETSTFSRAVDALCSLGLTRAEAIERLKKLPKDLSIEALVRQALRK</sequence>
<dbReference type="GO" id="GO:0009379">
    <property type="term" value="C:Holliday junction helicase complex"/>
    <property type="evidence" value="ECO:0007669"/>
    <property type="project" value="InterPro"/>
</dbReference>
<dbReference type="Pfam" id="PF14520">
    <property type="entry name" value="HHH_5"/>
    <property type="match status" value="1"/>
</dbReference>
<feature type="domain" description="Helix-hairpin-helix DNA-binding motif class 1" evidence="7">
    <location>
        <begin position="107"/>
        <end position="126"/>
    </location>
</feature>
<dbReference type="SUPFAM" id="SSF50249">
    <property type="entry name" value="Nucleic acid-binding proteins"/>
    <property type="match status" value="1"/>
</dbReference>
<keyword evidence="4 6" id="KW-0233">DNA recombination</keyword>
<evidence type="ECO:0000313" key="9">
    <source>
        <dbReference type="Proteomes" id="UP000051096"/>
    </source>
</evidence>
<accession>A0A0S8GHD5</accession>